<keyword evidence="1" id="KW-0732">Signal</keyword>
<evidence type="ECO:0000313" key="2">
    <source>
        <dbReference type="EMBL" id="ACL60846.1"/>
    </source>
</evidence>
<feature type="signal peptide" evidence="1">
    <location>
        <begin position="1"/>
        <end position="21"/>
    </location>
</feature>
<dbReference type="KEGG" id="mno:Mnod_6019"/>
<dbReference type="EMBL" id="CP001349">
    <property type="protein sequence ID" value="ACL60846.1"/>
    <property type="molecule type" value="Genomic_DNA"/>
</dbReference>
<dbReference type="HOGENOM" id="CLU_2274081_0_0_5"/>
<evidence type="ECO:0000256" key="1">
    <source>
        <dbReference type="SAM" id="SignalP"/>
    </source>
</evidence>
<dbReference type="STRING" id="460265.Mnod_6019"/>
<evidence type="ECO:0000313" key="3">
    <source>
        <dbReference type="Proteomes" id="UP000008207"/>
    </source>
</evidence>
<dbReference type="OrthoDB" id="9993214at2"/>
<organism evidence="2 3">
    <name type="scientific">Methylobacterium nodulans (strain LMG 21967 / CNCM I-2342 / ORS 2060)</name>
    <dbReference type="NCBI Taxonomy" id="460265"/>
    <lineage>
        <taxon>Bacteria</taxon>
        <taxon>Pseudomonadati</taxon>
        <taxon>Pseudomonadota</taxon>
        <taxon>Alphaproteobacteria</taxon>
        <taxon>Hyphomicrobiales</taxon>
        <taxon>Methylobacteriaceae</taxon>
        <taxon>Methylobacterium</taxon>
    </lineage>
</organism>
<dbReference type="AlphaFoldDB" id="B8ITY8"/>
<reference evidence="2 3" key="1">
    <citation type="submission" date="2009-01" db="EMBL/GenBank/DDBJ databases">
        <title>Complete sequence of chromosome of Methylobacterium nodulans ORS 2060.</title>
        <authorList>
            <consortium name="US DOE Joint Genome Institute"/>
            <person name="Lucas S."/>
            <person name="Copeland A."/>
            <person name="Lapidus A."/>
            <person name="Glavina del Rio T."/>
            <person name="Dalin E."/>
            <person name="Tice H."/>
            <person name="Bruce D."/>
            <person name="Goodwin L."/>
            <person name="Pitluck S."/>
            <person name="Sims D."/>
            <person name="Brettin T."/>
            <person name="Detter J.C."/>
            <person name="Han C."/>
            <person name="Larimer F."/>
            <person name="Land M."/>
            <person name="Hauser L."/>
            <person name="Kyrpides N."/>
            <person name="Ivanova N."/>
            <person name="Marx C.J."/>
            <person name="Richardson P."/>
        </authorList>
    </citation>
    <scope>NUCLEOTIDE SEQUENCE [LARGE SCALE GENOMIC DNA]</scope>
    <source>
        <strain evidence="3">LMG 21967 / CNCM I-2342 / ORS 2060</strain>
    </source>
</reference>
<dbReference type="Proteomes" id="UP000008207">
    <property type="component" value="Chromosome"/>
</dbReference>
<sequence length="111" mass="11063">MIRTATLIAATAALASYALVAGGRAEPARVAPGKPYTDRLPAASFAPSAQDLALFSLGNAGGETLRVAERPCRAWPFEGASCLADASGPATAQAAPGIARLARLAGGGTVR</sequence>
<keyword evidence="3" id="KW-1185">Reference proteome</keyword>
<protein>
    <submittedName>
        <fullName evidence="2">Uncharacterized protein</fullName>
    </submittedName>
</protein>
<feature type="chain" id="PRO_5002874660" evidence="1">
    <location>
        <begin position="22"/>
        <end position="111"/>
    </location>
</feature>
<gene>
    <name evidence="2" type="ordered locus">Mnod_6019</name>
</gene>
<name>B8ITY8_METNO</name>
<dbReference type="RefSeq" id="WP_015932439.1">
    <property type="nucleotide sequence ID" value="NC_011894.1"/>
</dbReference>
<proteinExistence type="predicted"/>
<dbReference type="eggNOG" id="ENOG50311Z2">
    <property type="taxonomic scope" value="Bacteria"/>
</dbReference>
<accession>B8ITY8</accession>